<dbReference type="SUPFAM" id="SSF89550">
    <property type="entry name" value="PHP domain-like"/>
    <property type="match status" value="1"/>
</dbReference>
<dbReference type="Gene3D" id="1.10.150.20">
    <property type="entry name" value="5' to 3' exonuclease, C-terminal subdomain"/>
    <property type="match status" value="1"/>
</dbReference>
<keyword evidence="1" id="KW-0237">DNA synthesis</keyword>
<dbReference type="SUPFAM" id="SSF47802">
    <property type="entry name" value="DNA polymerase beta, N-terminal domain-like"/>
    <property type="match status" value="1"/>
</dbReference>
<proteinExistence type="predicted"/>
<feature type="domain" description="Helix-hairpin-helix DNA-binding motif class 1" evidence="3">
    <location>
        <begin position="149"/>
        <end position="168"/>
    </location>
</feature>
<gene>
    <name evidence="6" type="ORF">FAES_2654</name>
</gene>
<dbReference type="PANTHER" id="PTHR36928">
    <property type="entry name" value="PHOSPHATASE YCDX-RELATED"/>
    <property type="match status" value="1"/>
</dbReference>
<dbReference type="Gene3D" id="1.10.150.110">
    <property type="entry name" value="DNA polymerase beta, N-terminal domain-like"/>
    <property type="match status" value="1"/>
</dbReference>
<evidence type="ECO:0000256" key="2">
    <source>
        <dbReference type="ARBA" id="ARBA00022705"/>
    </source>
</evidence>
<dbReference type="AlphaFoldDB" id="I0K960"/>
<dbReference type="PATRIC" id="fig|1166018.3.peg.4418"/>
<evidence type="ECO:0000313" key="7">
    <source>
        <dbReference type="Proteomes" id="UP000011058"/>
    </source>
</evidence>
<dbReference type="eggNOG" id="COG1387">
    <property type="taxonomic scope" value="Bacteria"/>
</dbReference>
<dbReference type="Pfam" id="PF02811">
    <property type="entry name" value="PHP"/>
    <property type="match status" value="1"/>
</dbReference>
<dbReference type="InterPro" id="IPR027421">
    <property type="entry name" value="DNA_pol_lamdba_lyase_dom_sf"/>
</dbReference>
<dbReference type="CDD" id="cd07436">
    <property type="entry name" value="PHP_PolX"/>
    <property type="match status" value="1"/>
</dbReference>
<evidence type="ECO:0000256" key="1">
    <source>
        <dbReference type="ARBA" id="ARBA00022634"/>
    </source>
</evidence>
<feature type="domain" description="Helix-hairpin-helix DNA-binding motif class 1" evidence="3">
    <location>
        <begin position="224"/>
        <end position="243"/>
    </location>
</feature>
<dbReference type="KEGG" id="fae:FAES_2654"/>
<dbReference type="EMBL" id="HE796683">
    <property type="protein sequence ID" value="CCH00663.1"/>
    <property type="molecule type" value="Genomic_DNA"/>
</dbReference>
<dbReference type="InterPro" id="IPR050243">
    <property type="entry name" value="PHP_phosphatase"/>
</dbReference>
<dbReference type="GO" id="GO:0003887">
    <property type="term" value="F:DNA-directed DNA polymerase activity"/>
    <property type="evidence" value="ECO:0007669"/>
    <property type="project" value="InterPro"/>
</dbReference>
<dbReference type="Pfam" id="PF14520">
    <property type="entry name" value="HHH_5"/>
    <property type="match status" value="1"/>
</dbReference>
<accession>I0K960</accession>
<dbReference type="SMART" id="SM00483">
    <property type="entry name" value="POLXc"/>
    <property type="match status" value="1"/>
</dbReference>
<dbReference type="GO" id="GO:0006281">
    <property type="term" value="P:DNA repair"/>
    <property type="evidence" value="ECO:0007669"/>
    <property type="project" value="InterPro"/>
</dbReference>
<dbReference type="Proteomes" id="UP000011058">
    <property type="component" value="Chromosome"/>
</dbReference>
<dbReference type="SMART" id="SM00481">
    <property type="entry name" value="POLIIIAc"/>
    <property type="match status" value="1"/>
</dbReference>
<feature type="domain" description="Polymerase/histidinol phosphatase N-terminal" evidence="4">
    <location>
        <begin position="426"/>
        <end position="509"/>
    </location>
</feature>
<reference evidence="6 7" key="1">
    <citation type="journal article" date="2012" name="J. Bacteriol.">
        <title>Genome Sequence of Fibrella aestuarina BUZ 2T, a Filamentous Marine Bacterium.</title>
        <authorList>
            <person name="Filippini M."/>
            <person name="Qi W."/>
            <person name="Blom J."/>
            <person name="Goesmann A."/>
            <person name="Smits T.H."/>
            <person name="Bagheri H.C."/>
        </authorList>
    </citation>
    <scope>NUCLEOTIDE SEQUENCE [LARGE SCALE GENOMIC DNA]</scope>
    <source>
        <strain evidence="7">BUZ 2T</strain>
    </source>
</reference>
<organism evidence="6 7">
    <name type="scientific">Fibrella aestuarina BUZ 2</name>
    <dbReference type="NCBI Taxonomy" id="1166018"/>
    <lineage>
        <taxon>Bacteria</taxon>
        <taxon>Pseudomonadati</taxon>
        <taxon>Bacteroidota</taxon>
        <taxon>Cytophagia</taxon>
        <taxon>Cytophagales</taxon>
        <taxon>Spirosomataceae</taxon>
        <taxon>Fibrella</taxon>
    </lineage>
</organism>
<dbReference type="STRING" id="1166018.FAES_2654"/>
<evidence type="ECO:0000259" key="5">
    <source>
        <dbReference type="SMART" id="SM00483"/>
    </source>
</evidence>
<dbReference type="InterPro" id="IPR004013">
    <property type="entry name" value="PHP_dom"/>
</dbReference>
<dbReference type="InterPro" id="IPR003583">
    <property type="entry name" value="Hlx-hairpin-Hlx_DNA-bd_motif"/>
</dbReference>
<name>I0K960_9BACT</name>
<dbReference type="InterPro" id="IPR047967">
    <property type="entry name" value="PolX_PHP"/>
</dbReference>
<dbReference type="InterPro" id="IPR016195">
    <property type="entry name" value="Pol/histidinol_Pase-like"/>
</dbReference>
<evidence type="ECO:0000259" key="4">
    <source>
        <dbReference type="SMART" id="SM00481"/>
    </source>
</evidence>
<dbReference type="HOGENOM" id="CLU_017729_1_0_10"/>
<dbReference type="PANTHER" id="PTHR36928:SF1">
    <property type="entry name" value="PHOSPHATASE YCDX-RELATED"/>
    <property type="match status" value="1"/>
</dbReference>
<dbReference type="InterPro" id="IPR002054">
    <property type="entry name" value="DNA-dir_DNA_pol_X"/>
</dbReference>
<feature type="domain" description="DNA-directed DNA polymerase X" evidence="5">
    <location>
        <begin position="100"/>
        <end position="402"/>
    </location>
</feature>
<dbReference type="Gene3D" id="3.20.20.140">
    <property type="entry name" value="Metal-dependent hydrolases"/>
    <property type="match status" value="1"/>
</dbReference>
<sequence>MIWSCGFNGRRLMSSFNMYSTGRASRAVTVSSKRKFMSGAISRQSMERKRKAWSFRRAPGSGQLAKSGGEAGGFIPTTMPNAPAELNRNGVICTTISQLMTNSDIIDMLELTARLMELHDGDPFRIRAFSSAAFSLEKTTLDLAEQPVAELTKLPGVGKAVAGKIREFADTGHLAELDELLAQTPPGVLDMFRIKGLGVKKIKTLWQELGLETLRDLRQAAETGRVAAIKGFGEKAQQNILESILFLESQSGKVRMDKADRLAQLLCDELAPLGRVEVSGQVLRRAIEVDTVELLVESDDPIGVQDAINARPNFTQNRAASSPFAWRGEVAGFDVQVSVLTYPAGQFDQQRFIRSATEAHLMQKGATGKTLLQTATMASANATDEQIYASAGLPYIVPEMRENGQAFAWASQHQPDELVTWDDLTGTLHNHSTWSDGKHTLRQMADYARELGLTYFGIADHSQTASYAGGLSPERVAQQHVEIDALNAEYAAAGLDFRILKGIESDILGDGSLDYTDDVLASFDYVVASVHQTLNMTKEKATARLLKAIENPYTSILGHPTGRLLLAREGYPLDFPVIIDACAANNVIIEINASPYRLDIDWHWIDYAMQRGVMLSINPDAHEMRGLLDMHYGIYAARKGGLTKAMTFNAQPLVEVLKRFNE</sequence>
<dbReference type="eggNOG" id="COG1796">
    <property type="taxonomic scope" value="Bacteria"/>
</dbReference>
<dbReference type="GO" id="GO:0008270">
    <property type="term" value="F:zinc ion binding"/>
    <property type="evidence" value="ECO:0007669"/>
    <property type="project" value="TreeGrafter"/>
</dbReference>
<keyword evidence="2" id="KW-0235">DNA replication</keyword>
<evidence type="ECO:0000259" key="3">
    <source>
        <dbReference type="SMART" id="SM00278"/>
    </source>
</evidence>
<dbReference type="SMART" id="SM00278">
    <property type="entry name" value="HhH1"/>
    <property type="match status" value="2"/>
</dbReference>
<dbReference type="GO" id="GO:0003677">
    <property type="term" value="F:DNA binding"/>
    <property type="evidence" value="ECO:0007669"/>
    <property type="project" value="InterPro"/>
</dbReference>
<dbReference type="GO" id="GO:0005829">
    <property type="term" value="C:cytosol"/>
    <property type="evidence" value="ECO:0007669"/>
    <property type="project" value="TreeGrafter"/>
</dbReference>
<dbReference type="GO" id="GO:0042578">
    <property type="term" value="F:phosphoric ester hydrolase activity"/>
    <property type="evidence" value="ECO:0007669"/>
    <property type="project" value="TreeGrafter"/>
</dbReference>
<dbReference type="Pfam" id="PF14716">
    <property type="entry name" value="HHH_8"/>
    <property type="match status" value="1"/>
</dbReference>
<keyword evidence="7" id="KW-1185">Reference proteome</keyword>
<dbReference type="InterPro" id="IPR003141">
    <property type="entry name" value="Pol/His_phosphatase_N"/>
</dbReference>
<dbReference type="InterPro" id="IPR010996">
    <property type="entry name" value="HHH_MUS81"/>
</dbReference>
<evidence type="ECO:0000313" key="6">
    <source>
        <dbReference type="EMBL" id="CCH00663.1"/>
    </source>
</evidence>
<protein>
    <submittedName>
        <fullName evidence="6">DNA polymerase (Family X)</fullName>
    </submittedName>
</protein>